<dbReference type="Proteomes" id="UP001381693">
    <property type="component" value="Unassembled WGS sequence"/>
</dbReference>
<dbReference type="GO" id="GO:0031409">
    <property type="term" value="F:pigment binding"/>
    <property type="evidence" value="ECO:0007669"/>
    <property type="project" value="InterPro"/>
</dbReference>
<dbReference type="GO" id="GO:0006629">
    <property type="term" value="P:lipid metabolic process"/>
    <property type="evidence" value="ECO:0007669"/>
    <property type="project" value="TreeGrafter"/>
</dbReference>
<dbReference type="EMBL" id="JAXCGZ010000375">
    <property type="protein sequence ID" value="KAK7086097.1"/>
    <property type="molecule type" value="Genomic_DNA"/>
</dbReference>
<feature type="chain" id="PRO_5042675280" description="Lipocalin/cytosolic fatty-acid binding domain-containing protein" evidence="3">
    <location>
        <begin position="18"/>
        <end position="190"/>
    </location>
</feature>
<protein>
    <recommendedName>
        <fullName evidence="5">Lipocalin/cytosolic fatty-acid binding domain-containing protein</fullName>
    </recommendedName>
</protein>
<dbReference type="PIRSF" id="PIRSF036893">
    <property type="entry name" value="Lipocalin_ApoD"/>
    <property type="match status" value="1"/>
</dbReference>
<name>A0AAN8XKG4_HALRR</name>
<dbReference type="PRINTS" id="PR01273">
    <property type="entry name" value="INVTBRTCOLOR"/>
</dbReference>
<accession>A0AAN8XKG4</accession>
<dbReference type="Pfam" id="PF00061">
    <property type="entry name" value="Lipocalin"/>
    <property type="match status" value="1"/>
</dbReference>
<sequence>MLCAILISLSLLASAWAGEDLPEFLKPGKCADVAVQKDFDLSRYGGRWYHTEVIDNPYMPYVKCINSVYDISGDGFDVTTDGVDSNDEHQEMQGKIYSTDAFQKAHMQVDFPDVIGSPFKVIETDYESYSCVYSCLDWSSYKTEFGFVFSRSPQNSGIATKKCAEVFKRNGVDVGKFMTIPQSSKCDYRS</sequence>
<feature type="signal peptide" evidence="3">
    <location>
        <begin position="1"/>
        <end position="17"/>
    </location>
</feature>
<dbReference type="GO" id="GO:0000302">
    <property type="term" value="P:response to reactive oxygen species"/>
    <property type="evidence" value="ECO:0007669"/>
    <property type="project" value="TreeGrafter"/>
</dbReference>
<evidence type="ECO:0000259" key="5">
    <source>
        <dbReference type="Pfam" id="PF00061"/>
    </source>
</evidence>
<dbReference type="PANTHER" id="PTHR10612:SF34">
    <property type="entry name" value="APOLIPOPROTEIN D"/>
    <property type="match status" value="1"/>
</dbReference>
<dbReference type="GO" id="GO:0005737">
    <property type="term" value="C:cytoplasm"/>
    <property type="evidence" value="ECO:0007669"/>
    <property type="project" value="TreeGrafter"/>
</dbReference>
<dbReference type="InterPro" id="IPR012674">
    <property type="entry name" value="Calycin"/>
</dbReference>
<dbReference type="Gene3D" id="2.40.128.20">
    <property type="match status" value="1"/>
</dbReference>
<evidence type="ECO:0000256" key="4">
    <source>
        <dbReference type="RuleBase" id="RU003695"/>
    </source>
</evidence>
<keyword evidence="2" id="KW-1015">Disulfide bond</keyword>
<evidence type="ECO:0000256" key="3">
    <source>
        <dbReference type="PIRNR" id="PIRNR036893"/>
    </source>
</evidence>
<proteinExistence type="inferred from homology"/>
<evidence type="ECO:0000256" key="2">
    <source>
        <dbReference type="ARBA" id="ARBA00023157"/>
    </source>
</evidence>
<reference evidence="6 7" key="1">
    <citation type="submission" date="2023-11" db="EMBL/GenBank/DDBJ databases">
        <title>Halocaridina rubra genome assembly.</title>
        <authorList>
            <person name="Smith C."/>
        </authorList>
    </citation>
    <scope>NUCLEOTIDE SEQUENCE [LARGE SCALE GENOMIC DNA]</scope>
    <source>
        <strain evidence="6">EP-1</strain>
        <tissue evidence="6">Whole</tissue>
    </source>
</reference>
<evidence type="ECO:0000313" key="7">
    <source>
        <dbReference type="Proteomes" id="UP001381693"/>
    </source>
</evidence>
<dbReference type="InterPro" id="IPR003057">
    <property type="entry name" value="Invtbrt_color"/>
</dbReference>
<organism evidence="6 7">
    <name type="scientific">Halocaridina rubra</name>
    <name type="common">Hawaiian red shrimp</name>
    <dbReference type="NCBI Taxonomy" id="373956"/>
    <lineage>
        <taxon>Eukaryota</taxon>
        <taxon>Metazoa</taxon>
        <taxon>Ecdysozoa</taxon>
        <taxon>Arthropoda</taxon>
        <taxon>Crustacea</taxon>
        <taxon>Multicrustacea</taxon>
        <taxon>Malacostraca</taxon>
        <taxon>Eumalacostraca</taxon>
        <taxon>Eucarida</taxon>
        <taxon>Decapoda</taxon>
        <taxon>Pleocyemata</taxon>
        <taxon>Caridea</taxon>
        <taxon>Atyoidea</taxon>
        <taxon>Atyidae</taxon>
        <taxon>Halocaridina</taxon>
    </lineage>
</organism>
<keyword evidence="7" id="KW-1185">Reference proteome</keyword>
<evidence type="ECO:0000313" key="6">
    <source>
        <dbReference type="EMBL" id="KAK7086097.1"/>
    </source>
</evidence>
<comment type="caution">
    <text evidence="6">The sequence shown here is derived from an EMBL/GenBank/DDBJ whole genome shotgun (WGS) entry which is preliminary data.</text>
</comment>
<keyword evidence="3" id="KW-0732">Signal</keyword>
<dbReference type="InterPro" id="IPR022272">
    <property type="entry name" value="Lipocalin_CS"/>
</dbReference>
<gene>
    <name evidence="6" type="ORF">SK128_008425</name>
</gene>
<comment type="similarity">
    <text evidence="1 3 4">Belongs to the calycin superfamily. Lipocalin family.</text>
</comment>
<evidence type="ECO:0000256" key="1">
    <source>
        <dbReference type="ARBA" id="ARBA00006889"/>
    </source>
</evidence>
<dbReference type="PANTHER" id="PTHR10612">
    <property type="entry name" value="APOLIPOPROTEIN D"/>
    <property type="match status" value="1"/>
</dbReference>
<feature type="domain" description="Lipocalin/cytosolic fatty-acid binding" evidence="5">
    <location>
        <begin position="46"/>
        <end position="183"/>
    </location>
</feature>
<dbReference type="InterPro" id="IPR000566">
    <property type="entry name" value="Lipocln_cytosolic_FA-bd_dom"/>
</dbReference>
<dbReference type="SUPFAM" id="SSF50814">
    <property type="entry name" value="Lipocalins"/>
    <property type="match status" value="1"/>
</dbReference>
<dbReference type="AlphaFoldDB" id="A0AAN8XKG4"/>
<dbReference type="PROSITE" id="PS00213">
    <property type="entry name" value="LIPOCALIN"/>
    <property type="match status" value="1"/>
</dbReference>
<dbReference type="InterPro" id="IPR022271">
    <property type="entry name" value="Lipocalin_ApoD"/>
</dbReference>